<dbReference type="VEuPathDB" id="PlasmoDB:PRCDC_0600900"/>
<dbReference type="Proteomes" id="UP000076359">
    <property type="component" value="Unassembled WGS sequence"/>
</dbReference>
<dbReference type="EMBL" id="LVLA01000007">
    <property type="protein sequence ID" value="KYO00898.1"/>
    <property type="molecule type" value="Genomic_DNA"/>
</dbReference>
<proteinExistence type="predicted"/>
<dbReference type="AlphaFoldDB" id="A0A151LNZ1"/>
<keyword evidence="1" id="KW-0477">Merozoite</keyword>
<gene>
    <name evidence="1" type="ORF">PRSY57_0600900</name>
</gene>
<dbReference type="VEuPathDB" id="PlasmoDB:PRG01_0601800"/>
<evidence type="ECO:0000313" key="1">
    <source>
        <dbReference type="EMBL" id="KYO00898.1"/>
    </source>
</evidence>
<name>A0A151LNZ1_PLARE</name>
<organism evidence="1 2">
    <name type="scientific">Plasmodium reichenowi</name>
    <dbReference type="NCBI Taxonomy" id="5854"/>
    <lineage>
        <taxon>Eukaryota</taxon>
        <taxon>Sar</taxon>
        <taxon>Alveolata</taxon>
        <taxon>Apicomplexa</taxon>
        <taxon>Aconoidasida</taxon>
        <taxon>Haemosporida</taxon>
        <taxon>Plasmodiidae</taxon>
        <taxon>Plasmodium</taxon>
        <taxon>Plasmodium (Laverania)</taxon>
    </lineage>
</organism>
<evidence type="ECO:0000313" key="2">
    <source>
        <dbReference type="Proteomes" id="UP000076359"/>
    </source>
</evidence>
<dbReference type="RefSeq" id="XP_012761839.2">
    <property type="nucleotide sequence ID" value="XM_012906385.2"/>
</dbReference>
<dbReference type="GeneID" id="24529964"/>
<accession>A0A151LNZ1</accession>
<protein>
    <submittedName>
        <fullName evidence="1">Liver merozoite formation protein, putative</fullName>
    </submittedName>
</protein>
<comment type="caution">
    <text evidence="1">The sequence shown here is derived from an EMBL/GenBank/DDBJ whole genome shotgun (WGS) entry which is preliminary data.</text>
</comment>
<reference evidence="1 2" key="1">
    <citation type="journal article" date="2016" name="Nat. Commun.">
        <title>Genomes of cryptic chimpanzee Plasmodium species reveal key evolutionary events leading to human malaria.</title>
        <authorList>
            <person name="Sundararaman S.A."/>
            <person name="Plenderleith L.J."/>
            <person name="Liu W."/>
            <person name="Loy D.E."/>
            <person name="Learn G.H."/>
            <person name="Li Y."/>
            <person name="Shaw K.S."/>
            <person name="Ayouba A."/>
            <person name="Peeters M."/>
            <person name="Speede S."/>
            <person name="Shaw G.M."/>
            <person name="Bushman F.D."/>
            <person name="Brisson D."/>
            <person name="Rayner J.C."/>
            <person name="Sharp P.M."/>
            <person name="Hahn B.H."/>
        </authorList>
    </citation>
    <scope>NUCLEOTIDE SEQUENCE [LARGE SCALE GENOMIC DNA]</scope>
    <source>
        <strain evidence="1 2">SY57</strain>
    </source>
</reference>
<sequence>MMIKNFYKFFILYSFFFFMTCLTKKMLFINFFNEINVNYNKKKDINKICMNRLTNTNKGYTTNKEYISNNAHKNICTINYGQTYSNILNDEEKEKRLQQYIYTLSHLSIIDIDREKDISLNISLLLKACLASHNYIKNVEIYTSQIKNQDICSFIYENRTDFEDFVNTHILKYIEFFNKDKIEDTLQSYIKDKILYDNELNIFNIIKNNNIELRKDILQDISFECIRLNKIIQYSLAVNKLDLFSYHVIFKIFMYFKTDQFYYHLFLNNIQKIKYYYSIKNITDQHKEIIYKIVDKYLYIIHYMNNMYQNRDMKNV</sequence>
<dbReference type="KEGG" id="prei:PRSY57_0600900"/>